<dbReference type="InterPro" id="IPR038726">
    <property type="entry name" value="PDDEXK_AddAB-type"/>
</dbReference>
<evidence type="ECO:0000256" key="2">
    <source>
        <dbReference type="ARBA" id="ARBA00022806"/>
    </source>
</evidence>
<keyword evidence="2" id="KW-0347">Helicase</keyword>
<dbReference type="InterPro" id="IPR011604">
    <property type="entry name" value="PDDEXK-like_dom_sf"/>
</dbReference>
<evidence type="ECO:0000313" key="6">
    <source>
        <dbReference type="Proteomes" id="UP000064249"/>
    </source>
</evidence>
<dbReference type="Pfam" id="PF12705">
    <property type="entry name" value="PDDEXK_1"/>
    <property type="match status" value="1"/>
</dbReference>
<reference evidence="5 6" key="1">
    <citation type="journal article" date="2015" name="MBio">
        <title>Genome-Resolved Metagenomic Analysis Reveals Roles for Candidate Phyla and Other Microbial Community Members in Biogeochemical Transformations in Oil Reservoirs.</title>
        <authorList>
            <person name="Hu P."/>
            <person name="Tom L."/>
            <person name="Singh A."/>
            <person name="Thomas B.C."/>
            <person name="Baker B.J."/>
            <person name="Piceno Y.M."/>
            <person name="Andersen G.L."/>
            <person name="Banfield J.F."/>
        </authorList>
    </citation>
    <scope>NUCLEOTIDE SEQUENCE [LARGE SCALE GENOMIC DNA]</scope>
    <source>
        <strain evidence="5">46_16</strain>
    </source>
</reference>
<keyword evidence="2" id="KW-0547">Nucleotide-binding</keyword>
<gene>
    <name evidence="5" type="ORF">XD73_0067</name>
</gene>
<name>A0A101FZ67_9CHLR</name>
<keyword evidence="1" id="KW-0227">DNA damage</keyword>
<dbReference type="Gene3D" id="3.90.320.10">
    <property type="match status" value="1"/>
</dbReference>
<dbReference type="GO" id="GO:0004386">
    <property type="term" value="F:helicase activity"/>
    <property type="evidence" value="ECO:0007669"/>
    <property type="project" value="UniProtKB-KW"/>
</dbReference>
<dbReference type="Proteomes" id="UP000064249">
    <property type="component" value="Unassembled WGS sequence"/>
</dbReference>
<dbReference type="GO" id="GO:0006281">
    <property type="term" value="P:DNA repair"/>
    <property type="evidence" value="ECO:0007669"/>
    <property type="project" value="UniProtKB-KW"/>
</dbReference>
<evidence type="ECO:0000256" key="3">
    <source>
        <dbReference type="ARBA" id="ARBA00023204"/>
    </source>
</evidence>
<protein>
    <recommendedName>
        <fullName evidence="4">PD-(D/E)XK endonuclease-like domain-containing protein</fullName>
    </recommendedName>
</protein>
<organism evidence="5 6">
    <name type="scientific">Anaerolinea thermophila</name>
    <dbReference type="NCBI Taxonomy" id="167964"/>
    <lineage>
        <taxon>Bacteria</taxon>
        <taxon>Bacillati</taxon>
        <taxon>Chloroflexota</taxon>
        <taxon>Anaerolineae</taxon>
        <taxon>Anaerolineales</taxon>
        <taxon>Anaerolineaceae</taxon>
        <taxon>Anaerolinea</taxon>
    </lineage>
</organism>
<evidence type="ECO:0000313" key="5">
    <source>
        <dbReference type="EMBL" id="KUK47121.1"/>
    </source>
</evidence>
<evidence type="ECO:0000256" key="1">
    <source>
        <dbReference type="ARBA" id="ARBA00022763"/>
    </source>
</evidence>
<proteinExistence type="predicted"/>
<feature type="domain" description="PD-(D/E)XK endonuclease-like" evidence="4">
    <location>
        <begin position="8"/>
        <end position="242"/>
    </location>
</feature>
<dbReference type="EMBL" id="LGFU01000001">
    <property type="protein sequence ID" value="KUK47121.1"/>
    <property type="molecule type" value="Genomic_DNA"/>
</dbReference>
<sequence length="277" mass="32821">MPAMPDFRFSAQSLQDYVECQRRFELRYIQKLDWPAEESSPYLEFEQFRQKGNLFHQCVNQYFHHLAPQVIEKQIEDQEVLCWWQNFLAFIATQSFTFSTAETLFQTHIGGYPVVAKYDLLVLQKDGNYTIFDWKTTAREQKPKRSAFIQKMQTIIYPYVLSQCRFGHPDRNDIEPVSITLIYWFPQFPEQPETFPYSTAQQVQDEKMLADLIHEIVIKPTGDFALVEDEKRCRFCVYRSYCGRGEKAGSMYSADANLDMEFSDMDLDIENVEEIRY</sequence>
<keyword evidence="2" id="KW-0378">Hydrolase</keyword>
<keyword evidence="2" id="KW-0067">ATP-binding</keyword>
<keyword evidence="3" id="KW-0234">DNA repair</keyword>
<accession>A0A101FZ67</accession>
<evidence type="ECO:0000259" key="4">
    <source>
        <dbReference type="Pfam" id="PF12705"/>
    </source>
</evidence>
<comment type="caution">
    <text evidence="5">The sequence shown here is derived from an EMBL/GenBank/DDBJ whole genome shotgun (WGS) entry which is preliminary data.</text>
</comment>
<dbReference type="AlphaFoldDB" id="A0A101FZ67"/>